<protein>
    <recommendedName>
        <fullName evidence="7">Tat pathway signal sequence</fullName>
    </recommendedName>
</protein>
<gene>
    <name evidence="5" type="ORF">SISSUDRAFT_722860</name>
</gene>
<evidence type="ECO:0000256" key="2">
    <source>
        <dbReference type="ARBA" id="ARBA00035112"/>
    </source>
</evidence>
<keyword evidence="4" id="KW-0812">Transmembrane</keyword>
<dbReference type="EMBL" id="KV428059">
    <property type="protein sequence ID" value="KZT38671.1"/>
    <property type="molecule type" value="Genomic_DNA"/>
</dbReference>
<dbReference type="AlphaFoldDB" id="A0A166DLY0"/>
<evidence type="ECO:0000313" key="5">
    <source>
        <dbReference type="EMBL" id="KZT38671.1"/>
    </source>
</evidence>
<dbReference type="Proteomes" id="UP000076798">
    <property type="component" value="Unassembled WGS sequence"/>
</dbReference>
<dbReference type="InterPro" id="IPR021765">
    <property type="entry name" value="UstYa-like"/>
</dbReference>
<feature type="transmembrane region" description="Helical" evidence="4">
    <location>
        <begin position="43"/>
        <end position="66"/>
    </location>
</feature>
<evidence type="ECO:0008006" key="7">
    <source>
        <dbReference type="Google" id="ProtNLM"/>
    </source>
</evidence>
<keyword evidence="4" id="KW-1133">Transmembrane helix</keyword>
<evidence type="ECO:0000256" key="1">
    <source>
        <dbReference type="ARBA" id="ARBA00004685"/>
    </source>
</evidence>
<accession>A0A166DLY0</accession>
<evidence type="ECO:0000256" key="4">
    <source>
        <dbReference type="SAM" id="Phobius"/>
    </source>
</evidence>
<dbReference type="PANTHER" id="PTHR33365:SF4">
    <property type="entry name" value="CYCLOCHLOROTINE BIOSYNTHESIS PROTEIN O"/>
    <property type="match status" value="1"/>
</dbReference>
<evidence type="ECO:0000256" key="3">
    <source>
        <dbReference type="SAM" id="MobiDB-lite"/>
    </source>
</evidence>
<dbReference type="PANTHER" id="PTHR33365">
    <property type="entry name" value="YALI0B05434P"/>
    <property type="match status" value="1"/>
</dbReference>
<dbReference type="GO" id="GO:0043386">
    <property type="term" value="P:mycotoxin biosynthetic process"/>
    <property type="evidence" value="ECO:0007669"/>
    <property type="project" value="InterPro"/>
</dbReference>
<dbReference type="OrthoDB" id="3687641at2759"/>
<evidence type="ECO:0000313" key="6">
    <source>
        <dbReference type="Proteomes" id="UP000076798"/>
    </source>
</evidence>
<comment type="pathway">
    <text evidence="1">Mycotoxin biosynthesis.</text>
</comment>
<dbReference type="STRING" id="1314776.A0A166DLY0"/>
<comment type="similarity">
    <text evidence="2">Belongs to the ustYa family.</text>
</comment>
<proteinExistence type="inferred from homology"/>
<dbReference type="Pfam" id="PF11807">
    <property type="entry name" value="UstYa"/>
    <property type="match status" value="1"/>
</dbReference>
<feature type="region of interest" description="Disordered" evidence="3">
    <location>
        <begin position="1"/>
        <end position="21"/>
    </location>
</feature>
<keyword evidence="6" id="KW-1185">Reference proteome</keyword>
<keyword evidence="4" id="KW-0472">Membrane</keyword>
<sequence>MIFSYHRIPKDSASRDDLDEPQDEILKANSSLSYGEFHRRRPLLALSVSLFILLLCSIALNIHFIVSRPSDSTSGHSSSSVDPMWGGDLEPLYSPAQSAVRYERRVFNKLGIRTKFHGPPTDETDAAWESLYKIGTSWITQEQAALLPNHTDPIAGEEDRSVIVLDVFHQLHCLNNIRHALWPERYGVPKLAPPIIKGDTVLFDHVDHCINIIRESIVCHADITPNVWQWDEDRQVSFPHFDNLHTCRNWDAIMDWAKEHQMKHGWDVSIHVGHEQEHR</sequence>
<reference evidence="5 6" key="1">
    <citation type="journal article" date="2016" name="Mol. Biol. Evol.">
        <title>Comparative Genomics of Early-Diverging Mushroom-Forming Fungi Provides Insights into the Origins of Lignocellulose Decay Capabilities.</title>
        <authorList>
            <person name="Nagy L.G."/>
            <person name="Riley R."/>
            <person name="Tritt A."/>
            <person name="Adam C."/>
            <person name="Daum C."/>
            <person name="Floudas D."/>
            <person name="Sun H."/>
            <person name="Yadav J.S."/>
            <person name="Pangilinan J."/>
            <person name="Larsson K.H."/>
            <person name="Matsuura K."/>
            <person name="Barry K."/>
            <person name="Labutti K."/>
            <person name="Kuo R."/>
            <person name="Ohm R.A."/>
            <person name="Bhattacharya S.S."/>
            <person name="Shirouzu T."/>
            <person name="Yoshinaga Y."/>
            <person name="Martin F.M."/>
            <person name="Grigoriev I.V."/>
            <person name="Hibbett D.S."/>
        </authorList>
    </citation>
    <scope>NUCLEOTIDE SEQUENCE [LARGE SCALE GENOMIC DNA]</scope>
    <source>
        <strain evidence="5 6">HHB10207 ss-3</strain>
    </source>
</reference>
<organism evidence="5 6">
    <name type="scientific">Sistotremastrum suecicum HHB10207 ss-3</name>
    <dbReference type="NCBI Taxonomy" id="1314776"/>
    <lineage>
        <taxon>Eukaryota</taxon>
        <taxon>Fungi</taxon>
        <taxon>Dikarya</taxon>
        <taxon>Basidiomycota</taxon>
        <taxon>Agaricomycotina</taxon>
        <taxon>Agaricomycetes</taxon>
        <taxon>Sistotremastrales</taxon>
        <taxon>Sistotremastraceae</taxon>
        <taxon>Sistotremastrum</taxon>
    </lineage>
</organism>
<name>A0A166DLY0_9AGAM</name>